<evidence type="ECO:0000256" key="1">
    <source>
        <dbReference type="ARBA" id="ARBA00022618"/>
    </source>
</evidence>
<dbReference type="PANTHER" id="PTHR12558:SF10">
    <property type="entry name" value="CELL DIVISION CYCLE PROTEIN 23 HOMOLOG"/>
    <property type="match status" value="1"/>
</dbReference>
<evidence type="ECO:0000256" key="2">
    <source>
        <dbReference type="ARBA" id="ARBA00022737"/>
    </source>
</evidence>
<keyword evidence="5 7" id="KW-0802">TPR repeat</keyword>
<dbReference type="Pfam" id="PF04049">
    <property type="entry name" value="ANAPC8"/>
    <property type="match status" value="1"/>
</dbReference>
<keyword evidence="2" id="KW-0677">Repeat</keyword>
<evidence type="ECO:0000313" key="10">
    <source>
        <dbReference type="EMBL" id="RDB25372.1"/>
    </source>
</evidence>
<feature type="repeat" description="TPR" evidence="7">
    <location>
        <begin position="443"/>
        <end position="476"/>
    </location>
</feature>
<dbReference type="STRING" id="39966.A0A369JVK7"/>
<accession>A0A369JVK7</accession>
<dbReference type="Pfam" id="PF13181">
    <property type="entry name" value="TPR_8"/>
    <property type="match status" value="2"/>
</dbReference>
<dbReference type="GO" id="GO:0045842">
    <property type="term" value="P:positive regulation of mitotic metaphase/anaphase transition"/>
    <property type="evidence" value="ECO:0007669"/>
    <property type="project" value="TreeGrafter"/>
</dbReference>
<dbReference type="SMART" id="SM00028">
    <property type="entry name" value="TPR"/>
    <property type="match status" value="6"/>
</dbReference>
<evidence type="ECO:0000256" key="4">
    <source>
        <dbReference type="ARBA" id="ARBA00022786"/>
    </source>
</evidence>
<dbReference type="InParanoid" id="A0A369JVK7"/>
<feature type="region of interest" description="Disordered" evidence="8">
    <location>
        <begin position="44"/>
        <end position="68"/>
    </location>
</feature>
<organism evidence="10 11">
    <name type="scientific">Hypsizygus marmoreus</name>
    <name type="common">White beech mushroom</name>
    <name type="synonym">Agaricus marmoreus</name>
    <dbReference type="NCBI Taxonomy" id="39966"/>
    <lineage>
        <taxon>Eukaryota</taxon>
        <taxon>Fungi</taxon>
        <taxon>Dikarya</taxon>
        <taxon>Basidiomycota</taxon>
        <taxon>Agaricomycotina</taxon>
        <taxon>Agaricomycetes</taxon>
        <taxon>Agaricomycetidae</taxon>
        <taxon>Agaricales</taxon>
        <taxon>Tricholomatineae</taxon>
        <taxon>Lyophyllaceae</taxon>
        <taxon>Hypsizygus</taxon>
    </lineage>
</organism>
<feature type="domain" description="Cdc23" evidence="9">
    <location>
        <begin position="14"/>
        <end position="314"/>
    </location>
</feature>
<dbReference type="PROSITE" id="PS50005">
    <property type="entry name" value="TPR"/>
    <property type="match status" value="3"/>
</dbReference>
<dbReference type="GO" id="GO:0031145">
    <property type="term" value="P:anaphase-promoting complex-dependent catabolic process"/>
    <property type="evidence" value="ECO:0007669"/>
    <property type="project" value="TreeGrafter"/>
</dbReference>
<keyword evidence="3" id="KW-0498">Mitosis</keyword>
<evidence type="ECO:0000256" key="8">
    <source>
        <dbReference type="SAM" id="MobiDB-lite"/>
    </source>
</evidence>
<comment type="caution">
    <text evidence="10">The sequence shown here is derived from an EMBL/GenBank/DDBJ whole genome shotgun (WGS) entry which is preliminary data.</text>
</comment>
<protein>
    <submittedName>
        <fullName evidence="10">Anaphase-promoting complex subunit 8</fullName>
    </submittedName>
</protein>
<feature type="repeat" description="TPR" evidence="7">
    <location>
        <begin position="375"/>
        <end position="408"/>
    </location>
</feature>
<dbReference type="InterPro" id="IPR019734">
    <property type="entry name" value="TPR_rpt"/>
</dbReference>
<sequence>MAAVITVDAHLIGELRRAVKECSERGLSVASKWVSELHLATPLGKRRAARSSSPPPPSTFSTSTPARIRSPLPSASFAEESPVPTQLLTQTSIPITPARHPHAPLLLAQPQLVHSMETNLEYQEEDVLVTARACLEAREFKRAVHLLQDCRSSKALFLSIYSQFLASEKKAQRDWHKLDNNRHQPPVPVNSSLNELFEQVKNVTDPWLLFLKALFLSRLSRREESIESALQSIAGFPWNWSAWALLGSCIGDGEELSSLLQLIPLPPTHPLVQMFQIKTLNELHNPSDHELGLCDRLLGHDFFPNSLWMMSLRACVLYHLHDFGQAEIQFERILTLDPYRIDDIDVFSNILYVTDNRLKLSRLAHEFLALDKDRPEVCCLVGNHYSLRAEHEKAVKYFRRATQLDRTYLSAWTLMGHEYVEMKNSHAAIEAYRRAVDVNRKDYRAWYGLGQAYELLSMHNYALHYYQHATALRPYDVRLWQAQGMCYEEIGRLREAVECLKHALIPADPHEITINLKLARLHRMLEEPAEAVAYHRRVVEVCQADLRPIQDYAKSSLEVAEYQMRIPNGDLLLARDYLERVAGSNAEDVGRAADLLKTVKATILNRQFAEAQALAYSMIQKADNEPINSASGNMATDSSLLQ</sequence>
<evidence type="ECO:0000256" key="3">
    <source>
        <dbReference type="ARBA" id="ARBA00022776"/>
    </source>
</evidence>
<dbReference type="PANTHER" id="PTHR12558">
    <property type="entry name" value="CELL DIVISION CYCLE 16,23,27"/>
    <property type="match status" value="1"/>
</dbReference>
<dbReference type="AlphaFoldDB" id="A0A369JVK7"/>
<dbReference type="GO" id="GO:0051301">
    <property type="term" value="P:cell division"/>
    <property type="evidence" value="ECO:0007669"/>
    <property type="project" value="UniProtKB-KW"/>
</dbReference>
<gene>
    <name evidence="10" type="primary">cut23</name>
    <name evidence="10" type="ORF">Hypma_007868</name>
</gene>
<dbReference type="OrthoDB" id="10262026at2759"/>
<evidence type="ECO:0000256" key="7">
    <source>
        <dbReference type="PROSITE-ProRule" id="PRU00339"/>
    </source>
</evidence>
<dbReference type="GO" id="GO:0005680">
    <property type="term" value="C:anaphase-promoting complex"/>
    <property type="evidence" value="ECO:0007669"/>
    <property type="project" value="InterPro"/>
</dbReference>
<evidence type="ECO:0000313" key="11">
    <source>
        <dbReference type="Proteomes" id="UP000076154"/>
    </source>
</evidence>
<dbReference type="Pfam" id="PF13414">
    <property type="entry name" value="TPR_11"/>
    <property type="match status" value="1"/>
</dbReference>
<keyword evidence="11" id="KW-1185">Reference proteome</keyword>
<dbReference type="GO" id="GO:0016567">
    <property type="term" value="P:protein ubiquitination"/>
    <property type="evidence" value="ECO:0007669"/>
    <property type="project" value="TreeGrafter"/>
</dbReference>
<reference evidence="10" key="1">
    <citation type="submission" date="2018-04" db="EMBL/GenBank/DDBJ databases">
        <title>Whole genome sequencing of Hypsizygus marmoreus.</title>
        <authorList>
            <person name="Choi I.-G."/>
            <person name="Min B."/>
            <person name="Kim J.-G."/>
            <person name="Kim S."/>
            <person name="Oh Y.-L."/>
            <person name="Kong W.-S."/>
            <person name="Park H."/>
            <person name="Jeong J."/>
            <person name="Song E.-S."/>
        </authorList>
    </citation>
    <scope>NUCLEOTIDE SEQUENCE [LARGE SCALE GENOMIC DNA]</scope>
    <source>
        <strain evidence="10">51987-8</strain>
    </source>
</reference>
<evidence type="ECO:0000259" key="9">
    <source>
        <dbReference type="Pfam" id="PF04049"/>
    </source>
</evidence>
<keyword evidence="4" id="KW-0833">Ubl conjugation pathway</keyword>
<evidence type="ECO:0000256" key="6">
    <source>
        <dbReference type="ARBA" id="ARBA00023306"/>
    </source>
</evidence>
<dbReference type="EMBL" id="LUEZ02000041">
    <property type="protein sequence ID" value="RDB25372.1"/>
    <property type="molecule type" value="Genomic_DNA"/>
</dbReference>
<keyword evidence="6" id="KW-0131">Cell cycle</keyword>
<proteinExistence type="predicted"/>
<dbReference type="InterPro" id="IPR011990">
    <property type="entry name" value="TPR-like_helical_dom_sf"/>
</dbReference>
<feature type="repeat" description="TPR" evidence="7">
    <location>
        <begin position="409"/>
        <end position="442"/>
    </location>
</feature>
<keyword evidence="1" id="KW-0132">Cell division</keyword>
<dbReference type="InterPro" id="IPR007192">
    <property type="entry name" value="APC8"/>
</dbReference>
<evidence type="ECO:0000256" key="5">
    <source>
        <dbReference type="ARBA" id="ARBA00022803"/>
    </source>
</evidence>
<dbReference type="Proteomes" id="UP000076154">
    <property type="component" value="Unassembled WGS sequence"/>
</dbReference>
<name>A0A369JVK7_HYPMA</name>
<dbReference type="SUPFAM" id="SSF48452">
    <property type="entry name" value="TPR-like"/>
    <property type="match status" value="3"/>
</dbReference>
<dbReference type="Gene3D" id="1.25.40.10">
    <property type="entry name" value="Tetratricopeptide repeat domain"/>
    <property type="match status" value="2"/>
</dbReference>